<gene>
    <name evidence="1" type="ORF">Cantr_06113</name>
</gene>
<dbReference type="AlphaFoldDB" id="A0A367XUN1"/>
<dbReference type="Proteomes" id="UP000253472">
    <property type="component" value="Unassembled WGS sequence"/>
</dbReference>
<proteinExistence type="predicted"/>
<comment type="caution">
    <text evidence="1">The sequence shown here is derived from an EMBL/GenBank/DDBJ whole genome shotgun (WGS) entry which is preliminary data.</text>
</comment>
<reference evidence="1 2" key="1">
    <citation type="submission" date="2018-06" db="EMBL/GenBank/DDBJ databases">
        <title>Whole genome sequencing of Candida tropicalis (genome annotated by CSBL at Korea University).</title>
        <authorList>
            <person name="Ahn J."/>
        </authorList>
    </citation>
    <scope>NUCLEOTIDE SEQUENCE [LARGE SCALE GENOMIC DNA]</scope>
    <source>
        <strain evidence="1 2">ATCC 20962</strain>
    </source>
</reference>
<keyword evidence="2" id="KW-1185">Reference proteome</keyword>
<sequence length="72" mass="8003">MCLDELHGPGYRWSMELSCIPTKPHVALMPFSSAATALEVELQRFSMNDELKADTTWGWGWGGDMLSVSKAN</sequence>
<protein>
    <submittedName>
        <fullName evidence="1">Uncharacterized protein</fullName>
    </submittedName>
</protein>
<dbReference type="EMBL" id="QLNQ01000028">
    <property type="protein sequence ID" value="RCK57333.1"/>
    <property type="molecule type" value="Genomic_DNA"/>
</dbReference>
<evidence type="ECO:0000313" key="1">
    <source>
        <dbReference type="EMBL" id="RCK57333.1"/>
    </source>
</evidence>
<name>A0A367XUN1_9ASCO</name>
<accession>A0A367XUN1</accession>
<evidence type="ECO:0000313" key="2">
    <source>
        <dbReference type="Proteomes" id="UP000253472"/>
    </source>
</evidence>
<organism evidence="1 2">
    <name type="scientific">Candida viswanathii</name>
    <dbReference type="NCBI Taxonomy" id="5486"/>
    <lineage>
        <taxon>Eukaryota</taxon>
        <taxon>Fungi</taxon>
        <taxon>Dikarya</taxon>
        <taxon>Ascomycota</taxon>
        <taxon>Saccharomycotina</taxon>
        <taxon>Pichiomycetes</taxon>
        <taxon>Debaryomycetaceae</taxon>
        <taxon>Candida/Lodderomyces clade</taxon>
        <taxon>Candida</taxon>
    </lineage>
</organism>